<protein>
    <submittedName>
        <fullName evidence="2">Uncharacterized protein</fullName>
    </submittedName>
</protein>
<feature type="transmembrane region" description="Helical" evidence="1">
    <location>
        <begin position="23"/>
        <end position="44"/>
    </location>
</feature>
<keyword evidence="3" id="KW-1185">Reference proteome</keyword>
<dbReference type="PANTHER" id="PTHR36360:SF1">
    <property type="entry name" value="ACTIN T1-LIKE PROTEIN"/>
    <property type="match status" value="1"/>
</dbReference>
<keyword evidence="1" id="KW-0812">Transmembrane</keyword>
<evidence type="ECO:0000313" key="2">
    <source>
        <dbReference type="EMBL" id="WVY97275.1"/>
    </source>
</evidence>
<keyword evidence="1" id="KW-0472">Membrane</keyword>
<name>A0AAQ3MUL3_VIGMU</name>
<dbReference type="EMBL" id="CP144692">
    <property type="protein sequence ID" value="WVY97275.1"/>
    <property type="molecule type" value="Genomic_DNA"/>
</dbReference>
<dbReference type="AlphaFoldDB" id="A0AAQ3MUL3"/>
<sequence>MEKYFGNAYRGDPGVPHADPDRFVNIWIGSATFSVLTYFNPYMWTLSNQFKYHFLPLFSFLFFSGLLFRPLSILYSLTEGVRFYDAVDSYTCTLSWHDKAFLFEQYHWKQARKKNQPYEFLWNKTWDKVHREHYYYNWPVYFP</sequence>
<evidence type="ECO:0000256" key="1">
    <source>
        <dbReference type="SAM" id="Phobius"/>
    </source>
</evidence>
<accession>A0AAQ3MUL3</accession>
<keyword evidence="1" id="KW-1133">Transmembrane helix</keyword>
<gene>
    <name evidence="2" type="ORF">V8G54_029426</name>
</gene>
<evidence type="ECO:0000313" key="3">
    <source>
        <dbReference type="Proteomes" id="UP001374535"/>
    </source>
</evidence>
<dbReference type="PANTHER" id="PTHR36360">
    <property type="entry name" value="ACTIN T1-LIKE PROTEIN"/>
    <property type="match status" value="1"/>
</dbReference>
<dbReference type="Proteomes" id="UP001374535">
    <property type="component" value="Chromosome 9"/>
</dbReference>
<organism evidence="2 3">
    <name type="scientific">Vigna mungo</name>
    <name type="common">Black gram</name>
    <name type="synonym">Phaseolus mungo</name>
    <dbReference type="NCBI Taxonomy" id="3915"/>
    <lineage>
        <taxon>Eukaryota</taxon>
        <taxon>Viridiplantae</taxon>
        <taxon>Streptophyta</taxon>
        <taxon>Embryophyta</taxon>
        <taxon>Tracheophyta</taxon>
        <taxon>Spermatophyta</taxon>
        <taxon>Magnoliopsida</taxon>
        <taxon>eudicotyledons</taxon>
        <taxon>Gunneridae</taxon>
        <taxon>Pentapetalae</taxon>
        <taxon>rosids</taxon>
        <taxon>fabids</taxon>
        <taxon>Fabales</taxon>
        <taxon>Fabaceae</taxon>
        <taxon>Papilionoideae</taxon>
        <taxon>50 kb inversion clade</taxon>
        <taxon>NPAAA clade</taxon>
        <taxon>indigoferoid/millettioid clade</taxon>
        <taxon>Phaseoleae</taxon>
        <taxon>Vigna</taxon>
    </lineage>
</organism>
<proteinExistence type="predicted"/>
<feature type="transmembrane region" description="Helical" evidence="1">
    <location>
        <begin position="50"/>
        <end position="68"/>
    </location>
</feature>
<reference evidence="2 3" key="1">
    <citation type="journal article" date="2023" name="Life. Sci Alliance">
        <title>Evolutionary insights into 3D genome organization and epigenetic landscape of Vigna mungo.</title>
        <authorList>
            <person name="Junaid A."/>
            <person name="Singh B."/>
            <person name="Bhatia S."/>
        </authorList>
    </citation>
    <scope>NUCLEOTIDE SEQUENCE [LARGE SCALE GENOMIC DNA]</scope>
    <source>
        <strain evidence="2">Urdbean</strain>
    </source>
</reference>